<proteinExistence type="predicted"/>
<comment type="caution">
    <text evidence="2">The sequence shown here is derived from an EMBL/GenBank/DDBJ whole genome shotgun (WGS) entry which is preliminary data.</text>
</comment>
<name>A0A520KRL0_METT2</name>
<dbReference type="FunFam" id="3.40.980.10:FF:000006">
    <property type="entry name" value="Molybdenum cofactor biosynthesis protein B"/>
    <property type="match status" value="1"/>
</dbReference>
<dbReference type="Proteomes" id="UP000317158">
    <property type="component" value="Unassembled WGS sequence"/>
</dbReference>
<dbReference type="Gene3D" id="3.40.980.10">
    <property type="entry name" value="MoaB/Mog-like domain"/>
    <property type="match status" value="1"/>
</dbReference>
<sequence>MSSEDHKKDAKKDLKYGIITVSSSRYSNYKNVSNPSDAKDVSGEIMQDLIEKAKSDLVLYKLVPDDIDMIDNALSYAIESDAEVILISGGTGLAKKDLTIETASKYYEKKIDGFGELFRYLSFEEIGSAAILSRASAGIVRDKVIFVMPGSPNAVKLAMKQLILKEAPHILRHIKKG</sequence>
<dbReference type="EMBL" id="RXIF01000010">
    <property type="protein sequence ID" value="RZN64047.1"/>
    <property type="molecule type" value="Genomic_DNA"/>
</dbReference>
<dbReference type="SMART" id="SM00852">
    <property type="entry name" value="MoCF_biosynth"/>
    <property type="match status" value="1"/>
</dbReference>
<dbReference type="InterPro" id="IPR036425">
    <property type="entry name" value="MoaB/Mog-like_dom_sf"/>
</dbReference>
<dbReference type="PANTHER" id="PTHR43232:SF2">
    <property type="entry name" value="MOLYBDENUM COFACTOR BIOSYNTHESIS PROTEIN B"/>
    <property type="match status" value="1"/>
</dbReference>
<feature type="domain" description="MoaB/Mog" evidence="1">
    <location>
        <begin position="17"/>
        <end position="170"/>
    </location>
</feature>
<dbReference type="PANTHER" id="PTHR43232">
    <property type="entry name" value="MOLYBDENUM COFACTOR BIOSYNTHESIS PROTEIN B"/>
    <property type="match status" value="1"/>
</dbReference>
<evidence type="ECO:0000259" key="1">
    <source>
        <dbReference type="SMART" id="SM00852"/>
    </source>
</evidence>
<dbReference type="InterPro" id="IPR001453">
    <property type="entry name" value="MoaB/Mog_dom"/>
</dbReference>
<accession>A0A520KRL0</accession>
<gene>
    <name evidence="2" type="ORF">EF806_05350</name>
</gene>
<dbReference type="PIRSF" id="PIRSF006443">
    <property type="entry name" value="MoaB"/>
    <property type="match status" value="1"/>
</dbReference>
<dbReference type="Pfam" id="PF00994">
    <property type="entry name" value="MoCF_biosynth"/>
    <property type="match status" value="1"/>
</dbReference>
<evidence type="ECO:0000313" key="3">
    <source>
        <dbReference type="Proteomes" id="UP000317158"/>
    </source>
</evidence>
<dbReference type="NCBIfam" id="TIGR00177">
    <property type="entry name" value="molyb_syn"/>
    <property type="match status" value="1"/>
</dbReference>
<dbReference type="GO" id="GO:0006777">
    <property type="term" value="P:Mo-molybdopterin cofactor biosynthetic process"/>
    <property type="evidence" value="ECO:0007669"/>
    <property type="project" value="InterPro"/>
</dbReference>
<dbReference type="AlphaFoldDB" id="A0A520KRL0"/>
<reference evidence="2 3" key="1">
    <citation type="journal article" date="2019" name="Nat. Microbiol.">
        <title>Wide diversity of methane and short-chain alkane metabolisms in uncultured archaea.</title>
        <authorList>
            <person name="Borrel G."/>
            <person name="Adam P.S."/>
            <person name="McKay L.J."/>
            <person name="Chen L.X."/>
            <person name="Sierra-Garcia I.N."/>
            <person name="Sieber C.M."/>
            <person name="Letourneur Q."/>
            <person name="Ghozlane A."/>
            <person name="Andersen G.L."/>
            <person name="Li W.J."/>
            <person name="Hallam S.J."/>
            <person name="Muyzer G."/>
            <person name="de Oliveira V.M."/>
            <person name="Inskeep W.P."/>
            <person name="Banfield J.F."/>
            <person name="Gribaldo S."/>
        </authorList>
    </citation>
    <scope>NUCLEOTIDE SEQUENCE [LARGE SCALE GENOMIC DNA]</scope>
    <source>
        <strain evidence="2">NM1a</strain>
    </source>
</reference>
<dbReference type="SUPFAM" id="SSF53218">
    <property type="entry name" value="Molybdenum cofactor biosynthesis proteins"/>
    <property type="match status" value="1"/>
</dbReference>
<protein>
    <submittedName>
        <fullName evidence="2">Molybdenum cofactor biosynthesis protein MoaB</fullName>
    </submittedName>
</protein>
<dbReference type="InterPro" id="IPR012245">
    <property type="entry name" value="MoaB"/>
</dbReference>
<organism evidence="2 3">
    <name type="scientific">Methanoliparum thermophilum</name>
    <dbReference type="NCBI Taxonomy" id="2491083"/>
    <lineage>
        <taxon>Archaea</taxon>
        <taxon>Methanobacteriati</taxon>
        <taxon>Methanobacteriota</taxon>
        <taxon>Candidatus Methanoliparia</taxon>
        <taxon>Candidatus Methanoliparales</taxon>
        <taxon>Candidatus Methanoliparaceae</taxon>
        <taxon>Candidatus Methanoliparum</taxon>
    </lineage>
</organism>
<dbReference type="GO" id="GO:0005829">
    <property type="term" value="C:cytosol"/>
    <property type="evidence" value="ECO:0007669"/>
    <property type="project" value="TreeGrafter"/>
</dbReference>
<dbReference type="CDD" id="cd00886">
    <property type="entry name" value="MogA_MoaB"/>
    <property type="match status" value="1"/>
</dbReference>
<evidence type="ECO:0000313" key="2">
    <source>
        <dbReference type="EMBL" id="RZN64047.1"/>
    </source>
</evidence>